<evidence type="ECO:0000313" key="3">
    <source>
        <dbReference type="Proteomes" id="UP001160390"/>
    </source>
</evidence>
<sequence>MVIPQKAPRRASGASKPDFLRKCIRYKIYPPTHTTPTRKFSPRPRNIQSILEILKPKPGDHLVGDAEFENFERVATEAGSDAYVMQYVVGLLTGSSDIKKMQNVRFLNLKSMTDGEISAPRPHLCDGVEPERVEDRNLLVTNFFLQAKGPHGRISVAQKQVTLEGAYGSRMMHGLQNFGKESPEFDDNAYTFSATYIEGVLSLFAHHVAAPIIHTNRHPGYHITLLRMFALFDEPTFAGGIYALRAFREHARKYREEFIEVANKRAENMPRLQEGRGADTGKDRTNEMLSWPGDDEYKGEDEASAPEKDSDAKSE</sequence>
<dbReference type="AlphaFoldDB" id="A0AA35M6S9"/>
<proteinExistence type="predicted"/>
<feature type="compositionally biased region" description="Basic and acidic residues" evidence="1">
    <location>
        <begin position="269"/>
        <end position="286"/>
    </location>
</feature>
<protein>
    <submittedName>
        <fullName evidence="2">Uncharacterized protein</fullName>
    </submittedName>
</protein>
<dbReference type="EMBL" id="CABFNP030001095">
    <property type="protein sequence ID" value="CAI6091175.1"/>
    <property type="molecule type" value="Genomic_DNA"/>
</dbReference>
<comment type="caution">
    <text evidence="2">The sequence shown here is derived from an EMBL/GenBank/DDBJ whole genome shotgun (WGS) entry which is preliminary data.</text>
</comment>
<dbReference type="Proteomes" id="UP001160390">
    <property type="component" value="Unassembled WGS sequence"/>
</dbReference>
<evidence type="ECO:0000256" key="1">
    <source>
        <dbReference type="SAM" id="MobiDB-lite"/>
    </source>
</evidence>
<feature type="compositionally biased region" description="Basic and acidic residues" evidence="1">
    <location>
        <begin position="305"/>
        <end position="315"/>
    </location>
</feature>
<gene>
    <name evidence="2" type="ORF">CCHLO57077_00018614</name>
</gene>
<accession>A0AA35M6S9</accession>
<feature type="region of interest" description="Disordered" evidence="1">
    <location>
        <begin position="269"/>
        <end position="315"/>
    </location>
</feature>
<reference evidence="2" key="1">
    <citation type="submission" date="2023-01" db="EMBL/GenBank/DDBJ databases">
        <authorList>
            <person name="Piombo E."/>
        </authorList>
    </citation>
    <scope>NUCLEOTIDE SEQUENCE</scope>
</reference>
<name>A0AA35M6S9_9HYPO</name>
<keyword evidence="3" id="KW-1185">Reference proteome</keyword>
<feature type="compositionally biased region" description="Acidic residues" evidence="1">
    <location>
        <begin position="293"/>
        <end position="304"/>
    </location>
</feature>
<evidence type="ECO:0000313" key="2">
    <source>
        <dbReference type="EMBL" id="CAI6091175.1"/>
    </source>
</evidence>
<organism evidence="2 3">
    <name type="scientific">Clonostachys chloroleuca</name>
    <dbReference type="NCBI Taxonomy" id="1926264"/>
    <lineage>
        <taxon>Eukaryota</taxon>
        <taxon>Fungi</taxon>
        <taxon>Dikarya</taxon>
        <taxon>Ascomycota</taxon>
        <taxon>Pezizomycotina</taxon>
        <taxon>Sordariomycetes</taxon>
        <taxon>Hypocreomycetidae</taxon>
        <taxon>Hypocreales</taxon>
        <taxon>Bionectriaceae</taxon>
        <taxon>Clonostachys</taxon>
    </lineage>
</organism>